<accession>A0ABV3FKJ4</accession>
<dbReference type="Proteomes" id="UP001551695">
    <property type="component" value="Unassembled WGS sequence"/>
</dbReference>
<dbReference type="InterPro" id="IPR000873">
    <property type="entry name" value="AMP-dep_synth/lig_dom"/>
</dbReference>
<evidence type="ECO:0000313" key="3">
    <source>
        <dbReference type="Proteomes" id="UP001551695"/>
    </source>
</evidence>
<sequence>MYATAATETRTNAFALVETIDPAAVAVSSADCDLTYGELDAWSNRLARVLVELGARPGARIAVAVDPAIEAAVTRMAVAKTGATAVDGDLVPFGIDIGVTTKARRAALSDSVDWLVLDDRSTLVRYMTGSDAPLTDADRMPVLQAS</sequence>
<dbReference type="Pfam" id="PF00501">
    <property type="entry name" value="AMP-binding"/>
    <property type="match status" value="1"/>
</dbReference>
<dbReference type="RefSeq" id="WP_109523472.1">
    <property type="nucleotide sequence ID" value="NZ_JBEXKW010000129.1"/>
</dbReference>
<dbReference type="InterPro" id="IPR042099">
    <property type="entry name" value="ANL_N_sf"/>
</dbReference>
<organism evidence="2 3">
    <name type="scientific">Nocardia aurea</name>
    <dbReference type="NCBI Taxonomy" id="2144174"/>
    <lineage>
        <taxon>Bacteria</taxon>
        <taxon>Bacillati</taxon>
        <taxon>Actinomycetota</taxon>
        <taxon>Actinomycetes</taxon>
        <taxon>Mycobacteriales</taxon>
        <taxon>Nocardiaceae</taxon>
        <taxon>Nocardia</taxon>
    </lineage>
</organism>
<dbReference type="EMBL" id="JBFAKC010000001">
    <property type="protein sequence ID" value="MEV0705929.1"/>
    <property type="molecule type" value="Genomic_DNA"/>
</dbReference>
<dbReference type="PANTHER" id="PTHR45527:SF1">
    <property type="entry name" value="FATTY ACID SYNTHASE"/>
    <property type="match status" value="1"/>
</dbReference>
<dbReference type="PANTHER" id="PTHR45527">
    <property type="entry name" value="NONRIBOSOMAL PEPTIDE SYNTHETASE"/>
    <property type="match status" value="1"/>
</dbReference>
<comment type="caution">
    <text evidence="2">The sequence shown here is derived from an EMBL/GenBank/DDBJ whole genome shotgun (WGS) entry which is preliminary data.</text>
</comment>
<name>A0ABV3FKJ4_9NOCA</name>
<gene>
    <name evidence="2" type="ORF">AB0I48_00005</name>
</gene>
<reference evidence="2 3" key="1">
    <citation type="submission" date="2024-06" db="EMBL/GenBank/DDBJ databases">
        <title>The Natural Products Discovery Center: Release of the First 8490 Sequenced Strains for Exploring Actinobacteria Biosynthetic Diversity.</title>
        <authorList>
            <person name="Kalkreuter E."/>
            <person name="Kautsar S.A."/>
            <person name="Yang D."/>
            <person name="Bader C.D."/>
            <person name="Teijaro C.N."/>
            <person name="Fluegel L."/>
            <person name="Davis C.M."/>
            <person name="Simpson J.R."/>
            <person name="Lauterbach L."/>
            <person name="Steele A.D."/>
            <person name="Gui C."/>
            <person name="Meng S."/>
            <person name="Li G."/>
            <person name="Viehrig K."/>
            <person name="Ye F."/>
            <person name="Su P."/>
            <person name="Kiefer A.F."/>
            <person name="Nichols A."/>
            <person name="Cepeda A.J."/>
            <person name="Yan W."/>
            <person name="Fan B."/>
            <person name="Jiang Y."/>
            <person name="Adhikari A."/>
            <person name="Zheng C.-J."/>
            <person name="Schuster L."/>
            <person name="Cowan T.M."/>
            <person name="Smanski M.J."/>
            <person name="Chevrette M.G."/>
            <person name="De Carvalho L.P.S."/>
            <person name="Shen B."/>
        </authorList>
    </citation>
    <scope>NUCLEOTIDE SEQUENCE [LARGE SCALE GENOMIC DNA]</scope>
    <source>
        <strain evidence="2 3">NPDC050403</strain>
    </source>
</reference>
<evidence type="ECO:0000313" key="2">
    <source>
        <dbReference type="EMBL" id="MEV0705929.1"/>
    </source>
</evidence>
<keyword evidence="3" id="KW-1185">Reference proteome</keyword>
<dbReference type="Gene3D" id="3.40.50.12780">
    <property type="entry name" value="N-terminal domain of ligase-like"/>
    <property type="match status" value="1"/>
</dbReference>
<protein>
    <submittedName>
        <fullName evidence="2">AMP-binding protein</fullName>
    </submittedName>
</protein>
<dbReference type="SUPFAM" id="SSF56801">
    <property type="entry name" value="Acetyl-CoA synthetase-like"/>
    <property type="match status" value="1"/>
</dbReference>
<feature type="domain" description="AMP-dependent synthetase/ligase" evidence="1">
    <location>
        <begin position="22"/>
        <end position="86"/>
    </location>
</feature>
<evidence type="ECO:0000259" key="1">
    <source>
        <dbReference type="Pfam" id="PF00501"/>
    </source>
</evidence>
<proteinExistence type="predicted"/>